<evidence type="ECO:0000313" key="2">
    <source>
        <dbReference type="Proteomes" id="UP001634394"/>
    </source>
</evidence>
<proteinExistence type="predicted"/>
<organism evidence="1 2">
    <name type="scientific">Sinanodonta woodiana</name>
    <name type="common">Chinese pond mussel</name>
    <name type="synonym">Anodonta woodiana</name>
    <dbReference type="NCBI Taxonomy" id="1069815"/>
    <lineage>
        <taxon>Eukaryota</taxon>
        <taxon>Metazoa</taxon>
        <taxon>Spiralia</taxon>
        <taxon>Lophotrochozoa</taxon>
        <taxon>Mollusca</taxon>
        <taxon>Bivalvia</taxon>
        <taxon>Autobranchia</taxon>
        <taxon>Heteroconchia</taxon>
        <taxon>Palaeoheterodonta</taxon>
        <taxon>Unionida</taxon>
        <taxon>Unionoidea</taxon>
        <taxon>Unionidae</taxon>
        <taxon>Unioninae</taxon>
        <taxon>Sinanodonta</taxon>
    </lineage>
</organism>
<accession>A0ABD3VSJ1</accession>
<dbReference type="AlphaFoldDB" id="A0ABD3VSJ1"/>
<keyword evidence="2" id="KW-1185">Reference proteome</keyword>
<gene>
    <name evidence="1" type="ORF">ACJMK2_005123</name>
</gene>
<sequence>MGNKTVKMVGNSAYNQAVQGECRTITDLTEDYINAFTNDTVEIREILENERRNIDEYTALVYRKFVMLASYVSIVGELGMTRSDIHTAYSKFGHALCKLKKFRTDLGLGRPLSDMCQYSGYVSLHSRARKIGYSIFVLKQGADSLTNILLQIREVVLRETNGCQIRCIPELPKTLECRND</sequence>
<protein>
    <submittedName>
        <fullName evidence="1">Uncharacterized protein</fullName>
    </submittedName>
</protein>
<comment type="caution">
    <text evidence="1">The sequence shown here is derived from an EMBL/GenBank/DDBJ whole genome shotgun (WGS) entry which is preliminary data.</text>
</comment>
<dbReference type="EMBL" id="JBJQND010000010">
    <property type="protein sequence ID" value="KAL3863365.1"/>
    <property type="molecule type" value="Genomic_DNA"/>
</dbReference>
<name>A0ABD3VSJ1_SINWO</name>
<evidence type="ECO:0000313" key="1">
    <source>
        <dbReference type="EMBL" id="KAL3863365.1"/>
    </source>
</evidence>
<reference evidence="1 2" key="1">
    <citation type="submission" date="2024-11" db="EMBL/GenBank/DDBJ databases">
        <title>Chromosome-level genome assembly of the freshwater bivalve Anodonta woodiana.</title>
        <authorList>
            <person name="Chen X."/>
        </authorList>
    </citation>
    <scope>NUCLEOTIDE SEQUENCE [LARGE SCALE GENOMIC DNA]</scope>
    <source>
        <strain evidence="1">MN2024</strain>
        <tissue evidence="1">Gills</tissue>
    </source>
</reference>
<dbReference type="Proteomes" id="UP001634394">
    <property type="component" value="Unassembled WGS sequence"/>
</dbReference>